<accession>J0CTV4</accession>
<gene>
    <name evidence="1" type="ORF">AURDEDRAFT_117821</name>
</gene>
<keyword evidence="2" id="KW-1185">Reference proteome</keyword>
<dbReference type="AlphaFoldDB" id="J0CTV4"/>
<organism evidence="1 2">
    <name type="scientific">Auricularia subglabra (strain TFB-10046 / SS5)</name>
    <name type="common">White-rot fungus</name>
    <name type="synonym">Auricularia delicata (strain TFB10046)</name>
    <dbReference type="NCBI Taxonomy" id="717982"/>
    <lineage>
        <taxon>Eukaryota</taxon>
        <taxon>Fungi</taxon>
        <taxon>Dikarya</taxon>
        <taxon>Basidiomycota</taxon>
        <taxon>Agaricomycotina</taxon>
        <taxon>Agaricomycetes</taxon>
        <taxon>Auriculariales</taxon>
        <taxon>Auriculariaceae</taxon>
        <taxon>Auricularia</taxon>
    </lineage>
</organism>
<dbReference type="InParanoid" id="J0CTV4"/>
<proteinExistence type="predicted"/>
<evidence type="ECO:0000313" key="2">
    <source>
        <dbReference type="Proteomes" id="UP000006514"/>
    </source>
</evidence>
<name>J0CTV4_AURST</name>
<sequence length="114" mass="11999">MHSVYSDPAPHASYGAGAPTIDSAGCSSQSSGTQPPFLVNSYACTRIARGLGRRTRPSAPVRANSISFPARRRRVELCANRKQCVDEAYAPDTPSPSYAQCTCTSSAVSCTGRA</sequence>
<reference evidence="2" key="1">
    <citation type="journal article" date="2012" name="Science">
        <title>The Paleozoic origin of enzymatic lignin decomposition reconstructed from 31 fungal genomes.</title>
        <authorList>
            <person name="Floudas D."/>
            <person name="Binder M."/>
            <person name="Riley R."/>
            <person name="Barry K."/>
            <person name="Blanchette R.A."/>
            <person name="Henrissat B."/>
            <person name="Martinez A.T."/>
            <person name="Otillar R."/>
            <person name="Spatafora J.W."/>
            <person name="Yadav J.S."/>
            <person name="Aerts A."/>
            <person name="Benoit I."/>
            <person name="Boyd A."/>
            <person name="Carlson A."/>
            <person name="Copeland A."/>
            <person name="Coutinho P.M."/>
            <person name="de Vries R.P."/>
            <person name="Ferreira P."/>
            <person name="Findley K."/>
            <person name="Foster B."/>
            <person name="Gaskell J."/>
            <person name="Glotzer D."/>
            <person name="Gorecki P."/>
            <person name="Heitman J."/>
            <person name="Hesse C."/>
            <person name="Hori C."/>
            <person name="Igarashi K."/>
            <person name="Jurgens J.A."/>
            <person name="Kallen N."/>
            <person name="Kersten P."/>
            <person name="Kohler A."/>
            <person name="Kuees U."/>
            <person name="Kumar T.K.A."/>
            <person name="Kuo A."/>
            <person name="LaButti K."/>
            <person name="Larrondo L.F."/>
            <person name="Lindquist E."/>
            <person name="Ling A."/>
            <person name="Lombard V."/>
            <person name="Lucas S."/>
            <person name="Lundell T."/>
            <person name="Martin R."/>
            <person name="McLaughlin D.J."/>
            <person name="Morgenstern I."/>
            <person name="Morin E."/>
            <person name="Murat C."/>
            <person name="Nagy L.G."/>
            <person name="Nolan M."/>
            <person name="Ohm R.A."/>
            <person name="Patyshakuliyeva A."/>
            <person name="Rokas A."/>
            <person name="Ruiz-Duenas F.J."/>
            <person name="Sabat G."/>
            <person name="Salamov A."/>
            <person name="Samejima M."/>
            <person name="Schmutz J."/>
            <person name="Slot J.C."/>
            <person name="St John F."/>
            <person name="Stenlid J."/>
            <person name="Sun H."/>
            <person name="Sun S."/>
            <person name="Syed K."/>
            <person name="Tsang A."/>
            <person name="Wiebenga A."/>
            <person name="Young D."/>
            <person name="Pisabarro A."/>
            <person name="Eastwood D.C."/>
            <person name="Martin F."/>
            <person name="Cullen D."/>
            <person name="Grigoriev I.V."/>
            <person name="Hibbett D.S."/>
        </authorList>
    </citation>
    <scope>NUCLEOTIDE SEQUENCE [LARGE SCALE GENOMIC DNA]</scope>
    <source>
        <strain evidence="2">TFB10046</strain>
    </source>
</reference>
<dbReference type="EMBL" id="JH688092">
    <property type="protein sequence ID" value="EJD33761.1"/>
    <property type="molecule type" value="Genomic_DNA"/>
</dbReference>
<dbReference type="KEGG" id="adl:AURDEDRAFT_117821"/>
<protein>
    <submittedName>
        <fullName evidence="1">Uncharacterized protein</fullName>
    </submittedName>
</protein>
<evidence type="ECO:0000313" key="1">
    <source>
        <dbReference type="EMBL" id="EJD33761.1"/>
    </source>
</evidence>
<dbReference type="Proteomes" id="UP000006514">
    <property type="component" value="Unassembled WGS sequence"/>
</dbReference>